<organism evidence="1 2">
    <name type="scientific">Chryseotalea sanaruensis</name>
    <dbReference type="NCBI Taxonomy" id="2482724"/>
    <lineage>
        <taxon>Bacteria</taxon>
        <taxon>Pseudomonadati</taxon>
        <taxon>Bacteroidota</taxon>
        <taxon>Cytophagia</taxon>
        <taxon>Cytophagales</taxon>
        <taxon>Chryseotaleaceae</taxon>
        <taxon>Chryseotalea</taxon>
    </lineage>
</organism>
<evidence type="ECO:0000313" key="1">
    <source>
        <dbReference type="EMBL" id="GCC53176.1"/>
    </source>
</evidence>
<keyword evidence="2" id="KW-1185">Reference proteome</keyword>
<dbReference type="Pfam" id="PF01527">
    <property type="entry name" value="HTH_Tnp_1"/>
    <property type="match status" value="1"/>
</dbReference>
<proteinExistence type="predicted"/>
<dbReference type="GO" id="GO:0003677">
    <property type="term" value="F:DNA binding"/>
    <property type="evidence" value="ECO:0007669"/>
    <property type="project" value="InterPro"/>
</dbReference>
<evidence type="ECO:0000313" key="2">
    <source>
        <dbReference type="Proteomes" id="UP000288227"/>
    </source>
</evidence>
<sequence length="111" mass="12909">MPGGKRSFTPEERLSLFQEAEREGYMETCRKYNLSPALLSKWKQRYLAKGAEGLKPAYKRVDPEVRALEEENERLKRIIARQALEIEVKSVLLKKKLLSNPRKSNADQTIF</sequence>
<dbReference type="AlphaFoldDB" id="A0A401UE44"/>
<dbReference type="RefSeq" id="WP_127123831.1">
    <property type="nucleotide sequence ID" value="NZ_BHXQ01000007.1"/>
</dbReference>
<comment type="caution">
    <text evidence="1">The sequence shown here is derived from an EMBL/GenBank/DDBJ whole genome shotgun (WGS) entry which is preliminary data.</text>
</comment>
<dbReference type="InterPro" id="IPR036388">
    <property type="entry name" value="WH-like_DNA-bd_sf"/>
</dbReference>
<gene>
    <name evidence="1" type="ORF">SanaruYs_34190</name>
</gene>
<protein>
    <submittedName>
        <fullName evidence="1">Transposase</fullName>
    </submittedName>
</protein>
<dbReference type="OrthoDB" id="679711at2"/>
<name>A0A401UE44_9BACT</name>
<dbReference type="GO" id="GO:0006313">
    <property type="term" value="P:DNA transposition"/>
    <property type="evidence" value="ECO:0007669"/>
    <property type="project" value="InterPro"/>
</dbReference>
<dbReference type="InterPro" id="IPR002514">
    <property type="entry name" value="Transposase_8"/>
</dbReference>
<dbReference type="Gene3D" id="1.10.10.10">
    <property type="entry name" value="Winged helix-like DNA-binding domain superfamily/Winged helix DNA-binding domain"/>
    <property type="match status" value="1"/>
</dbReference>
<dbReference type="SUPFAM" id="SSF46689">
    <property type="entry name" value="Homeodomain-like"/>
    <property type="match status" value="1"/>
</dbReference>
<dbReference type="Proteomes" id="UP000288227">
    <property type="component" value="Unassembled WGS sequence"/>
</dbReference>
<dbReference type="EMBL" id="BHXQ01000007">
    <property type="protein sequence ID" value="GCC53176.1"/>
    <property type="molecule type" value="Genomic_DNA"/>
</dbReference>
<reference evidence="1 2" key="1">
    <citation type="submission" date="2018-11" db="EMBL/GenBank/DDBJ databases">
        <title>Chryseotalea sanarue gen. nov., sp., nov., a member of the family Cytophagaceae, isolated from a brackish lake in Hamamatsu Japan.</title>
        <authorList>
            <person name="Maejima Y."/>
            <person name="Iino T."/>
            <person name="Muraguchi Y."/>
            <person name="Fukuda K."/>
            <person name="Ohkuma M."/>
            <person name="Moriuchi R."/>
            <person name="Dohra H."/>
            <person name="Kimbara K."/>
            <person name="Shintani M."/>
        </authorList>
    </citation>
    <scope>NUCLEOTIDE SEQUENCE [LARGE SCALE GENOMIC DNA]</scope>
    <source>
        <strain evidence="1 2">Ys</strain>
    </source>
</reference>
<accession>A0A401UE44</accession>
<dbReference type="InterPro" id="IPR009057">
    <property type="entry name" value="Homeodomain-like_sf"/>
</dbReference>
<dbReference type="GO" id="GO:0004803">
    <property type="term" value="F:transposase activity"/>
    <property type="evidence" value="ECO:0007669"/>
    <property type="project" value="InterPro"/>
</dbReference>